<name>A0A0L0BUH1_LUCCU</name>
<keyword evidence="3" id="KW-1185">Reference proteome</keyword>
<proteinExistence type="predicted"/>
<gene>
    <name evidence="2" type="ORF">FF38_13238</name>
</gene>
<organism evidence="2 3">
    <name type="scientific">Lucilia cuprina</name>
    <name type="common">Green bottle fly</name>
    <name type="synonym">Australian sheep blowfly</name>
    <dbReference type="NCBI Taxonomy" id="7375"/>
    <lineage>
        <taxon>Eukaryota</taxon>
        <taxon>Metazoa</taxon>
        <taxon>Ecdysozoa</taxon>
        <taxon>Arthropoda</taxon>
        <taxon>Hexapoda</taxon>
        <taxon>Insecta</taxon>
        <taxon>Pterygota</taxon>
        <taxon>Neoptera</taxon>
        <taxon>Endopterygota</taxon>
        <taxon>Diptera</taxon>
        <taxon>Brachycera</taxon>
        <taxon>Muscomorpha</taxon>
        <taxon>Oestroidea</taxon>
        <taxon>Calliphoridae</taxon>
        <taxon>Luciliinae</taxon>
        <taxon>Lucilia</taxon>
    </lineage>
</organism>
<evidence type="ECO:0000313" key="3">
    <source>
        <dbReference type="Proteomes" id="UP000037069"/>
    </source>
</evidence>
<dbReference type="Proteomes" id="UP000037069">
    <property type="component" value="Unassembled WGS sequence"/>
</dbReference>
<reference evidence="2 3" key="1">
    <citation type="journal article" date="2015" name="Nat. Commun.">
        <title>Lucilia cuprina genome unlocks parasitic fly biology to underpin future interventions.</title>
        <authorList>
            <person name="Anstead C.A."/>
            <person name="Korhonen P.K."/>
            <person name="Young N.D."/>
            <person name="Hall R.S."/>
            <person name="Jex A.R."/>
            <person name="Murali S.C."/>
            <person name="Hughes D.S."/>
            <person name="Lee S.F."/>
            <person name="Perry T."/>
            <person name="Stroehlein A.J."/>
            <person name="Ansell B.R."/>
            <person name="Breugelmans B."/>
            <person name="Hofmann A."/>
            <person name="Qu J."/>
            <person name="Dugan S."/>
            <person name="Lee S.L."/>
            <person name="Chao H."/>
            <person name="Dinh H."/>
            <person name="Han Y."/>
            <person name="Doddapaneni H.V."/>
            <person name="Worley K.C."/>
            <person name="Muzny D.M."/>
            <person name="Ioannidis P."/>
            <person name="Waterhouse R.M."/>
            <person name="Zdobnov E.M."/>
            <person name="James P.J."/>
            <person name="Bagnall N.H."/>
            <person name="Kotze A.C."/>
            <person name="Gibbs R.A."/>
            <person name="Richards S."/>
            <person name="Batterham P."/>
            <person name="Gasser R.B."/>
        </authorList>
    </citation>
    <scope>NUCLEOTIDE SEQUENCE [LARGE SCALE GENOMIC DNA]</scope>
    <source>
        <strain evidence="2 3">LS</strain>
        <tissue evidence="2">Full body</tissue>
    </source>
</reference>
<dbReference type="AlphaFoldDB" id="A0A0L0BUH1"/>
<evidence type="ECO:0000313" key="2">
    <source>
        <dbReference type="EMBL" id="KNC23638.1"/>
    </source>
</evidence>
<feature type="region of interest" description="Disordered" evidence="1">
    <location>
        <begin position="1"/>
        <end position="47"/>
    </location>
</feature>
<accession>A0A0L0BUH1</accession>
<dbReference type="EMBL" id="JRES01001322">
    <property type="protein sequence ID" value="KNC23638.1"/>
    <property type="molecule type" value="Genomic_DNA"/>
</dbReference>
<sequence>MGDKLSRTVSVVYGPDGTPVRAESRRGRGKAKNPTGNTTPTTGVSFS</sequence>
<feature type="compositionally biased region" description="Low complexity" evidence="1">
    <location>
        <begin position="33"/>
        <end position="47"/>
    </location>
</feature>
<evidence type="ECO:0000256" key="1">
    <source>
        <dbReference type="SAM" id="MobiDB-lite"/>
    </source>
</evidence>
<comment type="caution">
    <text evidence="2">The sequence shown here is derived from an EMBL/GenBank/DDBJ whole genome shotgun (WGS) entry which is preliminary data.</text>
</comment>
<protein>
    <submittedName>
        <fullName evidence="2">Uncharacterized protein</fullName>
    </submittedName>
</protein>